<organism evidence="1 2">
    <name type="scientific">Caballeronia udeis</name>
    <dbReference type="NCBI Taxonomy" id="1232866"/>
    <lineage>
        <taxon>Bacteria</taxon>
        <taxon>Pseudomonadati</taxon>
        <taxon>Pseudomonadota</taxon>
        <taxon>Betaproteobacteria</taxon>
        <taxon>Burkholderiales</taxon>
        <taxon>Burkholderiaceae</taxon>
        <taxon>Caballeronia</taxon>
    </lineage>
</organism>
<protein>
    <submittedName>
        <fullName evidence="1">Uncharacterized protein</fullName>
    </submittedName>
</protein>
<evidence type="ECO:0000313" key="2">
    <source>
        <dbReference type="Proteomes" id="UP000054683"/>
    </source>
</evidence>
<dbReference type="OrthoDB" id="9134529at2"/>
<dbReference type="RefSeq" id="WP_082913686.1">
    <property type="nucleotide sequence ID" value="NZ_FCOK02000064.1"/>
</dbReference>
<dbReference type="AlphaFoldDB" id="A0A158IWX6"/>
<gene>
    <name evidence="1" type="ORF">AWB69_06772</name>
</gene>
<sequence>MNVLELARESGLAVLLDGRIGCQEYTSVSGSIDALLRFAAVVRMAALRERKRCRRRASCGRLGRRKQQLSMDLRLREETPLTDKRKRRTVSYLPNTASCRMESHLRSLRPALCR</sequence>
<accession>A0A158IWX6</accession>
<reference evidence="1 2" key="1">
    <citation type="submission" date="2016-01" db="EMBL/GenBank/DDBJ databases">
        <authorList>
            <person name="Oliw E.H."/>
        </authorList>
    </citation>
    <scope>NUCLEOTIDE SEQUENCE [LARGE SCALE GENOMIC DNA]</scope>
    <source>
        <strain evidence="1">LMG 27134</strain>
    </source>
</reference>
<proteinExistence type="predicted"/>
<dbReference type="EMBL" id="FCOK02000064">
    <property type="protein sequence ID" value="SAL60975.1"/>
    <property type="molecule type" value="Genomic_DNA"/>
</dbReference>
<evidence type="ECO:0000313" key="1">
    <source>
        <dbReference type="EMBL" id="SAL60975.1"/>
    </source>
</evidence>
<name>A0A158IWX6_9BURK</name>
<dbReference type="Proteomes" id="UP000054683">
    <property type="component" value="Unassembled WGS sequence"/>
</dbReference>